<dbReference type="EMBL" id="JAAOAO010000188">
    <property type="protein sequence ID" value="KAF5558265.1"/>
    <property type="molecule type" value="Genomic_DNA"/>
</dbReference>
<dbReference type="PANTHER" id="PTHR31595">
    <property type="entry name" value="LONG-CHAIN-ALCOHOL O-FATTY-ACYLTRANSFERASE 3-RELATED"/>
    <property type="match status" value="1"/>
</dbReference>
<dbReference type="Pfam" id="PF13813">
    <property type="entry name" value="MBOAT_2"/>
    <property type="match status" value="1"/>
</dbReference>
<feature type="chain" id="PRO_5034937926" evidence="8">
    <location>
        <begin position="19"/>
        <end position="387"/>
    </location>
</feature>
<evidence type="ECO:0000256" key="5">
    <source>
        <dbReference type="ARBA" id="ARBA00022989"/>
    </source>
</evidence>
<evidence type="ECO:0000313" key="11">
    <source>
        <dbReference type="Proteomes" id="UP000574317"/>
    </source>
</evidence>
<dbReference type="GO" id="GO:0008374">
    <property type="term" value="F:O-acyltransferase activity"/>
    <property type="evidence" value="ECO:0007669"/>
    <property type="project" value="InterPro"/>
</dbReference>
<evidence type="ECO:0000256" key="8">
    <source>
        <dbReference type="SAM" id="SignalP"/>
    </source>
</evidence>
<evidence type="ECO:0000313" key="10">
    <source>
        <dbReference type="EMBL" id="KAF5558265.1"/>
    </source>
</evidence>
<feature type="transmembrane region" description="Helical" evidence="7">
    <location>
        <begin position="33"/>
        <end position="53"/>
    </location>
</feature>
<comment type="subcellular location">
    <subcellularLocation>
        <location evidence="1">Membrane</location>
        <topology evidence="1">Multi-pass membrane protein</topology>
    </subcellularLocation>
</comment>
<protein>
    <submittedName>
        <fullName evidence="10">TRI7-trichothecene biosynthesis</fullName>
    </submittedName>
</protein>
<reference evidence="10 11" key="1">
    <citation type="submission" date="2020-05" db="EMBL/GenBank/DDBJ databases">
        <title>Identification and distribution of gene clusters putatively required for synthesis of sphingolipid metabolism inhibitors in phylogenetically diverse species of the filamentous fungus Fusarium.</title>
        <authorList>
            <person name="Kim H.-S."/>
            <person name="Busman M."/>
            <person name="Brown D.W."/>
            <person name="Divon H."/>
            <person name="Uhlig S."/>
            <person name="Proctor R.H."/>
        </authorList>
    </citation>
    <scope>NUCLEOTIDE SEQUENCE [LARGE SCALE GENOMIC DNA]</scope>
    <source>
        <strain evidence="10 11">NRRL 25196</strain>
    </source>
</reference>
<keyword evidence="6 7" id="KW-0472">Membrane</keyword>
<keyword evidence="3" id="KW-0808">Transferase</keyword>
<dbReference type="InterPro" id="IPR044851">
    <property type="entry name" value="Wax_synthase"/>
</dbReference>
<feature type="signal peptide" evidence="8">
    <location>
        <begin position="1"/>
        <end position="18"/>
    </location>
</feature>
<evidence type="ECO:0000256" key="7">
    <source>
        <dbReference type="SAM" id="Phobius"/>
    </source>
</evidence>
<proteinExistence type="inferred from homology"/>
<keyword evidence="5 7" id="KW-1133">Transmembrane helix</keyword>
<keyword evidence="4 7" id="KW-0812">Transmembrane</keyword>
<evidence type="ECO:0000256" key="4">
    <source>
        <dbReference type="ARBA" id="ARBA00022692"/>
    </source>
</evidence>
<dbReference type="Proteomes" id="UP000574317">
    <property type="component" value="Unassembled WGS sequence"/>
</dbReference>
<accession>A0A8H5NB13</accession>
<feature type="domain" description="Wax synthase" evidence="9">
    <location>
        <begin position="223"/>
        <end position="307"/>
    </location>
</feature>
<sequence>MAALAAFFLALASQGLTAWTLGFTAPANLVRPVIAAVVALLTLFFNQAILDALPSRLHVALLSTGMWIQCLKTFDDLCLSRLSFEGVSPTFTKRASFGVSNLWNMRGVGTRKQISQIPPWSSHAPSLVPSRSQELARHARNAIVSYLILGVFAAQPPPNPNMISPQKEHLLTRIGKITPEEAIFRFFATFGFWLNTFCVIHLINSAFSLLYLSLNLYPVEMLPQIWGSLSDAYSVRRFWGNFWHQTLRRHLTSLSDFLVHGVLHMPKGLVSRYCKLIVCFFISGALHFPADMALGISAKETNVINYFLTTALVIMCEDGVQHAFRGVQGTWSRWFGYLWVMFYMYLMTPSWAYPAARVVKPGDQLVSFSVIKQFIHYIRHHIHAFSH</sequence>
<organism evidence="10 11">
    <name type="scientific">Fusarium napiforme</name>
    <dbReference type="NCBI Taxonomy" id="42672"/>
    <lineage>
        <taxon>Eukaryota</taxon>
        <taxon>Fungi</taxon>
        <taxon>Dikarya</taxon>
        <taxon>Ascomycota</taxon>
        <taxon>Pezizomycotina</taxon>
        <taxon>Sordariomycetes</taxon>
        <taxon>Hypocreomycetidae</taxon>
        <taxon>Hypocreales</taxon>
        <taxon>Nectriaceae</taxon>
        <taxon>Fusarium</taxon>
        <taxon>Fusarium fujikuroi species complex</taxon>
    </lineage>
</organism>
<feature type="transmembrane region" description="Helical" evidence="7">
    <location>
        <begin position="182"/>
        <end position="203"/>
    </location>
</feature>
<keyword evidence="11" id="KW-1185">Reference proteome</keyword>
<comment type="caution">
    <text evidence="10">The sequence shown here is derived from an EMBL/GenBank/DDBJ whole genome shotgun (WGS) entry which is preliminary data.</text>
</comment>
<evidence type="ECO:0000256" key="6">
    <source>
        <dbReference type="ARBA" id="ARBA00023136"/>
    </source>
</evidence>
<dbReference type="AlphaFoldDB" id="A0A8H5NB13"/>
<evidence type="ECO:0000256" key="2">
    <source>
        <dbReference type="ARBA" id="ARBA00007282"/>
    </source>
</evidence>
<dbReference type="GO" id="GO:0006629">
    <property type="term" value="P:lipid metabolic process"/>
    <property type="evidence" value="ECO:0007669"/>
    <property type="project" value="InterPro"/>
</dbReference>
<gene>
    <name evidence="10" type="ORF">FNAPI_5136</name>
</gene>
<evidence type="ECO:0000259" key="9">
    <source>
        <dbReference type="Pfam" id="PF13813"/>
    </source>
</evidence>
<name>A0A8H5NB13_9HYPO</name>
<evidence type="ECO:0000256" key="3">
    <source>
        <dbReference type="ARBA" id="ARBA00022679"/>
    </source>
</evidence>
<evidence type="ECO:0000256" key="1">
    <source>
        <dbReference type="ARBA" id="ARBA00004141"/>
    </source>
</evidence>
<dbReference type="PANTHER" id="PTHR31595:SF27">
    <property type="entry name" value="WAX SYNTHASE DOMAIN-CONTAINING PROTEIN-RELATED"/>
    <property type="match status" value="1"/>
</dbReference>
<dbReference type="GO" id="GO:0016020">
    <property type="term" value="C:membrane"/>
    <property type="evidence" value="ECO:0007669"/>
    <property type="project" value="UniProtKB-SubCell"/>
</dbReference>
<keyword evidence="8" id="KW-0732">Signal</keyword>
<feature type="transmembrane region" description="Helical" evidence="7">
    <location>
        <begin position="334"/>
        <end position="353"/>
    </location>
</feature>
<comment type="similarity">
    <text evidence="2">Belongs to the wax synthase family.</text>
</comment>
<dbReference type="InterPro" id="IPR032805">
    <property type="entry name" value="Wax_synthase_dom"/>
</dbReference>